<protein>
    <submittedName>
        <fullName evidence="2">Uncharacterized protein</fullName>
    </submittedName>
</protein>
<dbReference type="AlphaFoldDB" id="A0AAD1XMD6"/>
<evidence type="ECO:0000313" key="3">
    <source>
        <dbReference type="Proteomes" id="UP001295684"/>
    </source>
</evidence>
<gene>
    <name evidence="2" type="ORF">ECRASSUSDP1_LOCUS16707</name>
</gene>
<reference evidence="2" key="1">
    <citation type="submission" date="2023-07" db="EMBL/GenBank/DDBJ databases">
        <authorList>
            <consortium name="AG Swart"/>
            <person name="Singh M."/>
            <person name="Singh A."/>
            <person name="Seah K."/>
            <person name="Emmerich C."/>
        </authorList>
    </citation>
    <scope>NUCLEOTIDE SEQUENCE</scope>
    <source>
        <strain evidence="2">DP1</strain>
    </source>
</reference>
<dbReference type="EMBL" id="CAMPGE010016811">
    <property type="protein sequence ID" value="CAI2375345.1"/>
    <property type="molecule type" value="Genomic_DNA"/>
</dbReference>
<comment type="caution">
    <text evidence="2">The sequence shown here is derived from an EMBL/GenBank/DDBJ whole genome shotgun (WGS) entry which is preliminary data.</text>
</comment>
<feature type="compositionally biased region" description="Pro residues" evidence="1">
    <location>
        <begin position="107"/>
        <end position="124"/>
    </location>
</feature>
<name>A0AAD1XMD6_EUPCR</name>
<evidence type="ECO:0000313" key="2">
    <source>
        <dbReference type="EMBL" id="CAI2375345.1"/>
    </source>
</evidence>
<dbReference type="Proteomes" id="UP001295684">
    <property type="component" value="Unassembled WGS sequence"/>
</dbReference>
<organism evidence="2 3">
    <name type="scientific">Euplotes crassus</name>
    <dbReference type="NCBI Taxonomy" id="5936"/>
    <lineage>
        <taxon>Eukaryota</taxon>
        <taxon>Sar</taxon>
        <taxon>Alveolata</taxon>
        <taxon>Ciliophora</taxon>
        <taxon>Intramacronucleata</taxon>
        <taxon>Spirotrichea</taxon>
        <taxon>Hypotrichia</taxon>
        <taxon>Euplotida</taxon>
        <taxon>Euplotidae</taxon>
        <taxon>Moneuplotes</taxon>
    </lineage>
</organism>
<accession>A0AAD1XMD6</accession>
<feature type="region of interest" description="Disordered" evidence="1">
    <location>
        <begin position="105"/>
        <end position="124"/>
    </location>
</feature>
<sequence length="186" mass="21264">MIVKDTLKILIIIKYDLHFIVLGILKRSNESKSILLSKLCLISTKNLSCNNFQENFVNQQKACPRCLFFKMAHFSQQHSNPSLQSYLYPSKSPHISPLPFLTSNQPIPHPSPNPPPTPTPPTPKPLPPPWFTLLLFTAIPTPIFPSCVTSNNVQRLEDYLLLMMQWYWLRLRVGVDGEVKGWRRGG</sequence>
<keyword evidence="3" id="KW-1185">Reference proteome</keyword>
<evidence type="ECO:0000256" key="1">
    <source>
        <dbReference type="SAM" id="MobiDB-lite"/>
    </source>
</evidence>
<proteinExistence type="predicted"/>